<protein>
    <submittedName>
        <fullName evidence="13">Magnesium transporter</fullName>
    </submittedName>
</protein>
<evidence type="ECO:0000256" key="5">
    <source>
        <dbReference type="ARBA" id="ARBA00022692"/>
    </source>
</evidence>
<dbReference type="InterPro" id="IPR045863">
    <property type="entry name" value="CorA_TM1_TM2"/>
</dbReference>
<dbReference type="GO" id="GO:0015087">
    <property type="term" value="F:cobalt ion transmembrane transporter activity"/>
    <property type="evidence" value="ECO:0007669"/>
    <property type="project" value="TreeGrafter"/>
</dbReference>
<gene>
    <name evidence="13" type="ORF">BA896_019075</name>
</gene>
<keyword evidence="8" id="KW-0406">Ion transport</keyword>
<comment type="caution">
    <text evidence="13">The sequence shown here is derived from an EMBL/GenBank/DDBJ whole genome shotgun (WGS) entry which is preliminary data.</text>
</comment>
<dbReference type="GO" id="GO:0005886">
    <property type="term" value="C:plasma membrane"/>
    <property type="evidence" value="ECO:0007669"/>
    <property type="project" value="UniProtKB-SubCell"/>
</dbReference>
<dbReference type="Pfam" id="PF01544">
    <property type="entry name" value="CorA"/>
    <property type="match status" value="1"/>
</dbReference>
<evidence type="ECO:0000256" key="9">
    <source>
        <dbReference type="ARBA" id="ARBA00023136"/>
    </source>
</evidence>
<comment type="subcellular location">
    <subcellularLocation>
        <location evidence="1">Cell membrane</location>
        <topology evidence="1">Multi-pass membrane protein</topology>
    </subcellularLocation>
</comment>
<reference evidence="13 14" key="1">
    <citation type="submission" date="2016-10" db="EMBL/GenBank/DDBJ databases">
        <title>Updated version of Genome Assembly of Janthinobacterium lividum ERGS5:01.</title>
        <authorList>
            <person name="Kumar R."/>
            <person name="Acharya V."/>
            <person name="Singh D."/>
        </authorList>
    </citation>
    <scope>NUCLEOTIDE SEQUENCE [LARGE SCALE GENOMIC DNA]</scope>
    <source>
        <strain evidence="13 14">ERGS5:01</strain>
    </source>
</reference>
<comment type="similarity">
    <text evidence="2">Belongs to the CorA metal ion transporter (MIT) (TC 1.A.35) family.</text>
</comment>
<organism evidence="13 14">
    <name type="scientific">Janthinobacterium lividum</name>
    <dbReference type="NCBI Taxonomy" id="29581"/>
    <lineage>
        <taxon>Bacteria</taxon>
        <taxon>Pseudomonadati</taxon>
        <taxon>Pseudomonadota</taxon>
        <taxon>Betaproteobacteria</taxon>
        <taxon>Burkholderiales</taxon>
        <taxon>Oxalobacteraceae</taxon>
        <taxon>Janthinobacterium</taxon>
    </lineage>
</organism>
<keyword evidence="7 12" id="KW-1133">Transmembrane helix</keyword>
<evidence type="ECO:0000256" key="11">
    <source>
        <dbReference type="ARBA" id="ARBA00045497"/>
    </source>
</evidence>
<dbReference type="AlphaFoldDB" id="A0A1E8PK82"/>
<evidence type="ECO:0000256" key="4">
    <source>
        <dbReference type="ARBA" id="ARBA00022475"/>
    </source>
</evidence>
<dbReference type="CDD" id="cd12830">
    <property type="entry name" value="MtCorA-like"/>
    <property type="match status" value="1"/>
</dbReference>
<dbReference type="Gene3D" id="3.30.460.20">
    <property type="entry name" value="CorA soluble domain-like"/>
    <property type="match status" value="1"/>
</dbReference>
<dbReference type="SUPFAM" id="SSF144083">
    <property type="entry name" value="Magnesium transport protein CorA, transmembrane region"/>
    <property type="match status" value="1"/>
</dbReference>
<evidence type="ECO:0000256" key="1">
    <source>
        <dbReference type="ARBA" id="ARBA00004651"/>
    </source>
</evidence>
<evidence type="ECO:0000313" key="13">
    <source>
        <dbReference type="EMBL" id="OFJ46742.1"/>
    </source>
</evidence>
<name>A0A1E8PK82_9BURK</name>
<keyword evidence="9 12" id="KW-0472">Membrane</keyword>
<evidence type="ECO:0000313" key="14">
    <source>
        <dbReference type="Proteomes" id="UP000092634"/>
    </source>
</evidence>
<dbReference type="PANTHER" id="PTHR46494:SF1">
    <property type="entry name" value="CORA FAMILY METAL ION TRANSPORTER (EUROFUNG)"/>
    <property type="match status" value="1"/>
</dbReference>
<comment type="catalytic activity">
    <reaction evidence="10">
        <text>Mg(2+)(in) = Mg(2+)(out)</text>
        <dbReference type="Rhea" id="RHEA:29827"/>
        <dbReference type="ChEBI" id="CHEBI:18420"/>
    </reaction>
</comment>
<keyword evidence="5 12" id="KW-0812">Transmembrane</keyword>
<dbReference type="InterPro" id="IPR045861">
    <property type="entry name" value="CorA_cytoplasmic_dom"/>
</dbReference>
<evidence type="ECO:0000256" key="2">
    <source>
        <dbReference type="ARBA" id="ARBA00009765"/>
    </source>
</evidence>
<dbReference type="GO" id="GO:0000287">
    <property type="term" value="F:magnesium ion binding"/>
    <property type="evidence" value="ECO:0007669"/>
    <property type="project" value="TreeGrafter"/>
</dbReference>
<dbReference type="GO" id="GO:0050897">
    <property type="term" value="F:cobalt ion binding"/>
    <property type="evidence" value="ECO:0007669"/>
    <property type="project" value="TreeGrafter"/>
</dbReference>
<accession>A0A1E8PK82</accession>
<keyword evidence="6" id="KW-0460">Magnesium</keyword>
<dbReference type="EMBL" id="MAQB02000010">
    <property type="protein sequence ID" value="OFJ46742.1"/>
    <property type="molecule type" value="Genomic_DNA"/>
</dbReference>
<comment type="function">
    <text evidence="11">Mediates influx of magnesium ions. Alternates between open and closed states. Activated by low cytoplasmic Mg(2+) levels. Inactive when cytoplasmic Mg(2+) levels are high.</text>
</comment>
<proteinExistence type="inferred from homology"/>
<evidence type="ECO:0000256" key="7">
    <source>
        <dbReference type="ARBA" id="ARBA00022989"/>
    </source>
</evidence>
<evidence type="ECO:0000256" key="3">
    <source>
        <dbReference type="ARBA" id="ARBA00022448"/>
    </source>
</evidence>
<dbReference type="Proteomes" id="UP000092634">
    <property type="component" value="Unassembled WGS sequence"/>
</dbReference>
<evidence type="ECO:0000256" key="10">
    <source>
        <dbReference type="ARBA" id="ARBA00034269"/>
    </source>
</evidence>
<dbReference type="FunFam" id="1.20.58.340:FF:000004">
    <property type="entry name" value="Magnesium transport protein CorA"/>
    <property type="match status" value="1"/>
</dbReference>
<keyword evidence="4" id="KW-1003">Cell membrane</keyword>
<dbReference type="GO" id="GO:0015095">
    <property type="term" value="F:magnesium ion transmembrane transporter activity"/>
    <property type="evidence" value="ECO:0007669"/>
    <property type="project" value="TreeGrafter"/>
</dbReference>
<feature type="transmembrane region" description="Helical" evidence="12">
    <location>
        <begin position="271"/>
        <end position="290"/>
    </location>
</feature>
<dbReference type="Gene3D" id="1.20.58.340">
    <property type="entry name" value="Magnesium transport protein CorA, transmembrane region"/>
    <property type="match status" value="2"/>
</dbReference>
<evidence type="ECO:0000256" key="8">
    <source>
        <dbReference type="ARBA" id="ARBA00023065"/>
    </source>
</evidence>
<evidence type="ECO:0000256" key="12">
    <source>
        <dbReference type="SAM" id="Phobius"/>
    </source>
</evidence>
<dbReference type="SUPFAM" id="SSF143865">
    <property type="entry name" value="CorA soluble domain-like"/>
    <property type="match status" value="1"/>
</dbReference>
<dbReference type="PANTHER" id="PTHR46494">
    <property type="entry name" value="CORA FAMILY METAL ION TRANSPORTER (EUROFUNG)"/>
    <property type="match status" value="1"/>
</dbReference>
<evidence type="ECO:0000256" key="6">
    <source>
        <dbReference type="ARBA" id="ARBA00022842"/>
    </source>
</evidence>
<keyword evidence="3" id="KW-0813">Transport</keyword>
<sequence length="328" mass="37490">MDLSTHAAVVNCEAYRDGKKIAHFDIDKVGDFLGEPDCFVWIGLASPDDIAMHALESVFGLHELAVEDAQGAHERPKLEEYGDTLFMVMHTATLDGDAIVYGETHVFLGPRFIITVRHGTSAGYAKLRERKESLPEKLASGPGYVLYSIIDFIVDQYQPCIDHLQARFQHYETQLFQPSLSEDKLQDFYQLKTELLKLDAAVNPLHDICTQLIRFHGDIVPKENRIYYRDILDHVKRVTHTAGQMRELVNSAMQVALGQISIRQNEVVKRLAAWAAILAVPTMVFSLYGMNFEFMPELKWRGSYPAVIVVIIVGCYWLHRRLKRERWL</sequence>
<feature type="transmembrane region" description="Helical" evidence="12">
    <location>
        <begin position="302"/>
        <end position="319"/>
    </location>
</feature>
<dbReference type="InterPro" id="IPR002523">
    <property type="entry name" value="MgTranspt_CorA/ZnTranspt_ZntB"/>
</dbReference>